<keyword evidence="1" id="KW-0472">Membrane</keyword>
<gene>
    <name evidence="2" type="ORF">Lalb_Chr20g0108701</name>
</gene>
<accession>A0A6A4NNP6</accession>
<comment type="caution">
    <text evidence="2">The sequence shown here is derived from an EMBL/GenBank/DDBJ whole genome shotgun (WGS) entry which is preliminary data.</text>
</comment>
<organism evidence="2 3">
    <name type="scientific">Lupinus albus</name>
    <name type="common">White lupine</name>
    <name type="synonym">Lupinus termis</name>
    <dbReference type="NCBI Taxonomy" id="3870"/>
    <lineage>
        <taxon>Eukaryota</taxon>
        <taxon>Viridiplantae</taxon>
        <taxon>Streptophyta</taxon>
        <taxon>Embryophyta</taxon>
        <taxon>Tracheophyta</taxon>
        <taxon>Spermatophyta</taxon>
        <taxon>Magnoliopsida</taxon>
        <taxon>eudicotyledons</taxon>
        <taxon>Gunneridae</taxon>
        <taxon>Pentapetalae</taxon>
        <taxon>rosids</taxon>
        <taxon>fabids</taxon>
        <taxon>Fabales</taxon>
        <taxon>Fabaceae</taxon>
        <taxon>Papilionoideae</taxon>
        <taxon>50 kb inversion clade</taxon>
        <taxon>genistoids sensu lato</taxon>
        <taxon>core genistoids</taxon>
        <taxon>Genisteae</taxon>
        <taxon>Lupinus</taxon>
    </lineage>
</organism>
<feature type="transmembrane region" description="Helical" evidence="1">
    <location>
        <begin position="38"/>
        <end position="61"/>
    </location>
</feature>
<name>A0A6A4NNP6_LUPAL</name>
<dbReference type="AlphaFoldDB" id="A0A6A4NNP6"/>
<dbReference type="Proteomes" id="UP000447434">
    <property type="component" value="Chromosome 20"/>
</dbReference>
<dbReference type="OrthoDB" id="614844at2759"/>
<evidence type="ECO:0000256" key="1">
    <source>
        <dbReference type="SAM" id="Phobius"/>
    </source>
</evidence>
<proteinExistence type="predicted"/>
<keyword evidence="1" id="KW-0812">Transmembrane</keyword>
<dbReference type="EMBL" id="WOCE01000020">
    <property type="protein sequence ID" value="KAE9590531.1"/>
    <property type="molecule type" value="Genomic_DNA"/>
</dbReference>
<evidence type="ECO:0000313" key="3">
    <source>
        <dbReference type="Proteomes" id="UP000447434"/>
    </source>
</evidence>
<sequence>MEKMKGRRERACVVVLVDIGHSSRMQYHALSLTNQVLFPQFFIISCHNFILFNFPIFWFIAKFNVINFEFNVYLNHC</sequence>
<evidence type="ECO:0000313" key="2">
    <source>
        <dbReference type="EMBL" id="KAE9590531.1"/>
    </source>
</evidence>
<keyword evidence="1" id="KW-1133">Transmembrane helix</keyword>
<protein>
    <submittedName>
        <fullName evidence="2">Uncharacterized protein</fullName>
    </submittedName>
</protein>
<reference evidence="3" key="1">
    <citation type="journal article" date="2020" name="Nat. Commun.">
        <title>Genome sequence of the cluster root forming white lupin.</title>
        <authorList>
            <person name="Hufnagel B."/>
            <person name="Marques A."/>
            <person name="Soriano A."/>
            <person name="Marques L."/>
            <person name="Divol F."/>
            <person name="Doumas P."/>
            <person name="Sallet E."/>
            <person name="Mancinotti D."/>
            <person name="Carrere S."/>
            <person name="Marande W."/>
            <person name="Arribat S."/>
            <person name="Keller J."/>
            <person name="Huneau C."/>
            <person name="Blein T."/>
            <person name="Aime D."/>
            <person name="Laguerre M."/>
            <person name="Taylor J."/>
            <person name="Schubert V."/>
            <person name="Nelson M."/>
            <person name="Geu-Flores F."/>
            <person name="Crespi M."/>
            <person name="Gallardo-Guerrero K."/>
            <person name="Delaux P.-M."/>
            <person name="Salse J."/>
            <person name="Berges H."/>
            <person name="Guyot R."/>
            <person name="Gouzy J."/>
            <person name="Peret B."/>
        </authorList>
    </citation>
    <scope>NUCLEOTIDE SEQUENCE [LARGE SCALE GENOMIC DNA]</scope>
    <source>
        <strain evidence="3">cv. Amiga</strain>
    </source>
</reference>
<keyword evidence="3" id="KW-1185">Reference proteome</keyword>